<evidence type="ECO:0000259" key="9">
    <source>
        <dbReference type="Pfam" id="PF03900"/>
    </source>
</evidence>
<comment type="catalytic activity">
    <reaction evidence="6 7">
        <text>4 porphobilinogen + H2O = hydroxymethylbilane + 4 NH4(+)</text>
        <dbReference type="Rhea" id="RHEA:13185"/>
        <dbReference type="ChEBI" id="CHEBI:15377"/>
        <dbReference type="ChEBI" id="CHEBI:28938"/>
        <dbReference type="ChEBI" id="CHEBI:57845"/>
        <dbReference type="ChEBI" id="CHEBI:58126"/>
        <dbReference type="EC" id="2.5.1.61"/>
    </reaction>
</comment>
<dbReference type="Pfam" id="PF03900">
    <property type="entry name" value="Porphobil_deamC"/>
    <property type="match status" value="1"/>
</dbReference>
<dbReference type="PRINTS" id="PR00151">
    <property type="entry name" value="PORPHBDMNASE"/>
</dbReference>
<dbReference type="GO" id="GO:0005737">
    <property type="term" value="C:cytoplasm"/>
    <property type="evidence" value="ECO:0007669"/>
    <property type="project" value="UniProtKB-UniRule"/>
</dbReference>
<dbReference type="GO" id="GO:0004418">
    <property type="term" value="F:hydroxymethylbilane synthase activity"/>
    <property type="evidence" value="ECO:0007669"/>
    <property type="project" value="UniProtKB-UniRule"/>
</dbReference>
<reference evidence="10 11" key="1">
    <citation type="journal article" date="2016" name="Front. Microbiol.">
        <title>Comparative Genomics Analysis of Streptomyces Species Reveals Their Adaptation to the Marine Environment and Their Diversity at the Genomic Level.</title>
        <authorList>
            <person name="Tian X."/>
            <person name="Zhang Z."/>
            <person name="Yang T."/>
            <person name="Chen M."/>
            <person name="Li J."/>
            <person name="Chen F."/>
            <person name="Yang J."/>
            <person name="Li W."/>
            <person name="Zhang B."/>
            <person name="Zhang Z."/>
            <person name="Wu J."/>
            <person name="Zhang C."/>
            <person name="Long L."/>
            <person name="Xiao J."/>
        </authorList>
    </citation>
    <scope>NUCLEOTIDE SEQUENCE [LARGE SCALE GENOMIC DNA]</scope>
    <source>
        <strain evidence="10 11">SCSIO 10429</strain>
    </source>
</reference>
<protein>
    <recommendedName>
        <fullName evidence="7">Porphobilinogen deaminase</fullName>
        <shortName evidence="7">PBG</shortName>
        <ecNumber evidence="7">2.5.1.61</ecNumber>
    </recommendedName>
    <alternativeName>
        <fullName evidence="7">Hydroxymethylbilane synthase</fullName>
        <shortName evidence="7">HMBS</shortName>
    </alternativeName>
    <alternativeName>
        <fullName evidence="7">Pre-uroporphyrinogen synthase</fullName>
    </alternativeName>
</protein>
<dbReference type="InterPro" id="IPR000860">
    <property type="entry name" value="HemC"/>
</dbReference>
<evidence type="ECO:0000256" key="2">
    <source>
        <dbReference type="ARBA" id="ARBA00004735"/>
    </source>
</evidence>
<dbReference type="PANTHER" id="PTHR11557">
    <property type="entry name" value="PORPHOBILINOGEN DEAMINASE"/>
    <property type="match status" value="1"/>
</dbReference>
<sequence>MSNSPANALRLGTRRSKLAMAQSGLVAEQVRRVTGRPVELVEITTYGDTSREHLAQIGGTGVFVTALRDALYGGRIDFAVHSLKDLPTAQPDGLTLAAVPRRADPRDVLIARDGLRFEELAASARTTGRPARVGTGSPRRMSQLAAWARGLSAEIETVPIRGNIDTRIGYVRSGELDAVVLAAAGMERTGRLHEVTELLSPDVVLPAPGQGALAVECASADVHLAAQLAELDDPHTRAAVTAERTLLAALEAGCSAPVGALADLLGDGRIATEMRLRGVVGTIDGETLVQLSTTGPVPASAEGAATPEHMGRELADEMLAKGAAGLMGERAL</sequence>
<gene>
    <name evidence="7" type="primary">hemC</name>
    <name evidence="10" type="ORF">AN218_20940</name>
</gene>
<dbReference type="Gene3D" id="3.40.190.10">
    <property type="entry name" value="Periplasmic binding protein-like II"/>
    <property type="match status" value="2"/>
</dbReference>
<accession>A0A1E7L0H8</accession>
<dbReference type="FunFam" id="3.30.160.40:FF:000001">
    <property type="entry name" value="Porphobilinogen deaminase"/>
    <property type="match status" value="1"/>
</dbReference>
<dbReference type="SUPFAM" id="SSF54782">
    <property type="entry name" value="Porphobilinogen deaminase (hydroxymethylbilane synthase), C-terminal domain"/>
    <property type="match status" value="1"/>
</dbReference>
<organism evidence="10 11">
    <name type="scientific">Streptomyces nanshensis</name>
    <dbReference type="NCBI Taxonomy" id="518642"/>
    <lineage>
        <taxon>Bacteria</taxon>
        <taxon>Bacillati</taxon>
        <taxon>Actinomycetota</taxon>
        <taxon>Actinomycetes</taxon>
        <taxon>Kitasatosporales</taxon>
        <taxon>Streptomycetaceae</taxon>
        <taxon>Streptomyces</taxon>
    </lineage>
</organism>
<dbReference type="PROSITE" id="PS00533">
    <property type="entry name" value="PORPHOBILINOGEN_DEAM"/>
    <property type="match status" value="1"/>
</dbReference>
<dbReference type="GO" id="GO:0006782">
    <property type="term" value="P:protoporphyrinogen IX biosynthetic process"/>
    <property type="evidence" value="ECO:0007669"/>
    <property type="project" value="UniProtKB-UniRule"/>
</dbReference>
<dbReference type="RefSeq" id="WP_070018440.1">
    <property type="nucleotide sequence ID" value="NZ_LJGW01000352.1"/>
</dbReference>
<proteinExistence type="inferred from homology"/>
<evidence type="ECO:0000259" key="8">
    <source>
        <dbReference type="Pfam" id="PF01379"/>
    </source>
</evidence>
<dbReference type="InterPro" id="IPR036803">
    <property type="entry name" value="Porphobilinogen_deaminase_C_sf"/>
</dbReference>
<dbReference type="Pfam" id="PF01379">
    <property type="entry name" value="Porphobil_deam"/>
    <property type="match status" value="1"/>
</dbReference>
<dbReference type="InterPro" id="IPR022417">
    <property type="entry name" value="Porphobilin_deaminase_N"/>
</dbReference>
<dbReference type="InterPro" id="IPR022418">
    <property type="entry name" value="Porphobilinogen_deaminase_C"/>
</dbReference>
<comment type="pathway">
    <text evidence="2">Porphyrin-containing compound metabolism; protoporphyrin-IX biosynthesis; coproporphyrinogen-III from 5-aminolevulinate: step 2/4.</text>
</comment>
<feature type="modified residue" description="S-(dipyrrolylmethanemethyl)cysteine" evidence="7">
    <location>
        <position position="254"/>
    </location>
</feature>
<dbReference type="SUPFAM" id="SSF53850">
    <property type="entry name" value="Periplasmic binding protein-like II"/>
    <property type="match status" value="1"/>
</dbReference>
<comment type="cofactor">
    <cofactor evidence="7">
        <name>dipyrromethane</name>
        <dbReference type="ChEBI" id="CHEBI:60342"/>
    </cofactor>
    <text evidence="7">Binds 1 dipyrromethane group covalently.</text>
</comment>
<feature type="domain" description="Porphobilinogen deaminase N-terminal" evidence="8">
    <location>
        <begin position="9"/>
        <end position="224"/>
    </location>
</feature>
<dbReference type="Gene3D" id="3.30.160.40">
    <property type="entry name" value="Porphobilinogen deaminase, C-terminal domain"/>
    <property type="match status" value="1"/>
</dbReference>
<evidence type="ECO:0000256" key="4">
    <source>
        <dbReference type="ARBA" id="ARBA00022679"/>
    </source>
</evidence>
<evidence type="ECO:0000256" key="7">
    <source>
        <dbReference type="HAMAP-Rule" id="MF_00260"/>
    </source>
</evidence>
<dbReference type="InterPro" id="IPR022419">
    <property type="entry name" value="Porphobilin_deaminase_cofac_BS"/>
</dbReference>
<dbReference type="PATRIC" id="fig|518642.10.peg.5077"/>
<dbReference type="PANTHER" id="PTHR11557:SF0">
    <property type="entry name" value="PORPHOBILINOGEN DEAMINASE"/>
    <property type="match status" value="1"/>
</dbReference>
<feature type="domain" description="Porphobilinogen deaminase C-terminal" evidence="9">
    <location>
        <begin position="239"/>
        <end position="319"/>
    </location>
</feature>
<evidence type="ECO:0000313" key="10">
    <source>
        <dbReference type="EMBL" id="OEV09679.1"/>
    </source>
</evidence>
<evidence type="ECO:0000256" key="6">
    <source>
        <dbReference type="ARBA" id="ARBA00048169"/>
    </source>
</evidence>
<keyword evidence="4 7" id="KW-0808">Transferase</keyword>
<evidence type="ECO:0000256" key="1">
    <source>
        <dbReference type="ARBA" id="ARBA00002869"/>
    </source>
</evidence>
<keyword evidence="11" id="KW-1185">Reference proteome</keyword>
<dbReference type="EC" id="2.5.1.61" evidence="7"/>
<comment type="caution">
    <text evidence="10">The sequence shown here is derived from an EMBL/GenBank/DDBJ whole genome shotgun (WGS) entry which is preliminary data.</text>
</comment>
<evidence type="ECO:0000256" key="3">
    <source>
        <dbReference type="ARBA" id="ARBA00005638"/>
    </source>
</evidence>
<dbReference type="PIRSF" id="PIRSF001438">
    <property type="entry name" value="4pyrrol_synth_OHMeBilane_synth"/>
    <property type="match status" value="1"/>
</dbReference>
<name>A0A1E7L0H8_9ACTN</name>
<dbReference type="EMBL" id="LJGW01000352">
    <property type="protein sequence ID" value="OEV09679.1"/>
    <property type="molecule type" value="Genomic_DNA"/>
</dbReference>
<evidence type="ECO:0000313" key="11">
    <source>
        <dbReference type="Proteomes" id="UP000176005"/>
    </source>
</evidence>
<keyword evidence="5 7" id="KW-0627">Porphyrin biosynthesis</keyword>
<comment type="similarity">
    <text evidence="3 7">Belongs to the HMBS family.</text>
</comment>
<evidence type="ECO:0000256" key="5">
    <source>
        <dbReference type="ARBA" id="ARBA00023244"/>
    </source>
</evidence>
<dbReference type="HAMAP" id="MF_00260">
    <property type="entry name" value="Porphobil_deam"/>
    <property type="match status" value="1"/>
</dbReference>
<comment type="function">
    <text evidence="1 7">Tetrapolymerization of the monopyrrole PBG into the hydroxymethylbilane pre-uroporphyrinogen in several discrete steps.</text>
</comment>
<comment type="subunit">
    <text evidence="7">Monomer.</text>
</comment>
<dbReference type="AlphaFoldDB" id="A0A1E7L0H8"/>
<dbReference type="Proteomes" id="UP000176005">
    <property type="component" value="Unassembled WGS sequence"/>
</dbReference>
<comment type="miscellaneous">
    <text evidence="7">The porphobilinogen subunits are added to the dipyrromethane group.</text>
</comment>
<dbReference type="NCBIfam" id="TIGR00212">
    <property type="entry name" value="hemC"/>
    <property type="match status" value="1"/>
</dbReference>